<comment type="caution">
    <text evidence="4">The sequence shown here is derived from an EMBL/GenBank/DDBJ whole genome shotgun (WGS) entry which is preliminary data.</text>
</comment>
<dbReference type="GO" id="GO:0004222">
    <property type="term" value="F:metalloendopeptidase activity"/>
    <property type="evidence" value="ECO:0007669"/>
    <property type="project" value="TreeGrafter"/>
</dbReference>
<dbReference type="InterPro" id="IPR011055">
    <property type="entry name" value="Dup_hybrid_motif"/>
</dbReference>
<dbReference type="InterPro" id="IPR016047">
    <property type="entry name" value="M23ase_b-sheet_dom"/>
</dbReference>
<feature type="chain" id="PRO_5038939243" evidence="2">
    <location>
        <begin position="30"/>
        <end position="169"/>
    </location>
</feature>
<name>A0A3S3P1L6_9MICO</name>
<dbReference type="OrthoDB" id="5245088at2"/>
<evidence type="ECO:0000256" key="1">
    <source>
        <dbReference type="ARBA" id="ARBA00022729"/>
    </source>
</evidence>
<evidence type="ECO:0000313" key="4">
    <source>
        <dbReference type="EMBL" id="RWR12929.1"/>
    </source>
</evidence>
<evidence type="ECO:0000259" key="3">
    <source>
        <dbReference type="Pfam" id="PF01551"/>
    </source>
</evidence>
<dbReference type="RefSeq" id="WP_128219107.1">
    <property type="nucleotide sequence ID" value="NZ_RBZY01000134.1"/>
</dbReference>
<protein>
    <submittedName>
        <fullName evidence="4">M23 family metallopeptidase</fullName>
    </submittedName>
</protein>
<dbReference type="SUPFAM" id="SSF51261">
    <property type="entry name" value="Duplicated hybrid motif"/>
    <property type="match status" value="1"/>
</dbReference>
<organism evidence="4 5">
    <name type="scientific">Microbacterium enclense</name>
    <dbReference type="NCBI Taxonomy" id="993073"/>
    <lineage>
        <taxon>Bacteria</taxon>
        <taxon>Bacillati</taxon>
        <taxon>Actinomycetota</taxon>
        <taxon>Actinomycetes</taxon>
        <taxon>Micrococcales</taxon>
        <taxon>Microbacteriaceae</taxon>
        <taxon>Microbacterium</taxon>
    </lineage>
</organism>
<reference evidence="4 5" key="1">
    <citation type="journal article" date="2018" name="Front. Microbiol.">
        <title>Novel Insights Into Bacterial Dimethylsulfoniopropionate Catabolism in the East China Sea.</title>
        <authorList>
            <person name="Liu J."/>
            <person name="Liu J."/>
            <person name="Zhang S.H."/>
            <person name="Liang J."/>
            <person name="Lin H."/>
            <person name="Song D."/>
            <person name="Yang G.P."/>
            <person name="Todd J.D."/>
            <person name="Zhang X.H."/>
        </authorList>
    </citation>
    <scope>NUCLEOTIDE SEQUENCE [LARGE SCALE GENOMIC DNA]</scope>
    <source>
        <strain evidence="4 5">ZYFD042</strain>
    </source>
</reference>
<dbReference type="EMBL" id="RBZY01000134">
    <property type="protein sequence ID" value="RWR12929.1"/>
    <property type="molecule type" value="Genomic_DNA"/>
</dbReference>
<dbReference type="PANTHER" id="PTHR21666">
    <property type="entry name" value="PEPTIDASE-RELATED"/>
    <property type="match status" value="1"/>
</dbReference>
<dbReference type="InterPro" id="IPR050570">
    <property type="entry name" value="Cell_wall_metabolism_enzyme"/>
</dbReference>
<feature type="domain" description="M23ase beta-sheet core" evidence="3">
    <location>
        <begin position="63"/>
        <end position="153"/>
    </location>
</feature>
<dbReference type="PANTHER" id="PTHR21666:SF289">
    <property type="entry name" value="L-ALA--D-GLU ENDOPEPTIDASE"/>
    <property type="match status" value="1"/>
</dbReference>
<dbReference type="Pfam" id="PF01551">
    <property type="entry name" value="Peptidase_M23"/>
    <property type="match status" value="1"/>
</dbReference>
<dbReference type="CDD" id="cd12797">
    <property type="entry name" value="M23_peptidase"/>
    <property type="match status" value="1"/>
</dbReference>
<proteinExistence type="predicted"/>
<sequence length="169" mass="17207">MRKRLAGRGAAPLLLALMIGLAAAPSAGAADADPYAGRGWVWPVDAVRVVRPFQAPAHEYAPGHRGIDLGGATLVRSPAPGHVAFTGSVAGRAVVTIDHGDGLVTTFEPVTTTLAAGDAVARGDPVGTVDIGGHTAPGTVHFGVRWNGEYVNPLRLLGGVPRAILLPCC</sequence>
<dbReference type="Gene3D" id="2.70.70.10">
    <property type="entry name" value="Glucose Permease (Domain IIA)"/>
    <property type="match status" value="1"/>
</dbReference>
<dbReference type="AlphaFoldDB" id="A0A3S3P1L6"/>
<evidence type="ECO:0000313" key="5">
    <source>
        <dbReference type="Proteomes" id="UP000285970"/>
    </source>
</evidence>
<feature type="signal peptide" evidence="2">
    <location>
        <begin position="1"/>
        <end position="29"/>
    </location>
</feature>
<keyword evidence="1 2" id="KW-0732">Signal</keyword>
<evidence type="ECO:0000256" key="2">
    <source>
        <dbReference type="SAM" id="SignalP"/>
    </source>
</evidence>
<accession>A0A3S3P1L6</accession>
<gene>
    <name evidence="4" type="ORF">D8Y23_16585</name>
</gene>
<dbReference type="Proteomes" id="UP000285970">
    <property type="component" value="Unassembled WGS sequence"/>
</dbReference>